<keyword evidence="6" id="KW-1185">Reference proteome</keyword>
<evidence type="ECO:0000256" key="1">
    <source>
        <dbReference type="ARBA" id="ARBA00022737"/>
    </source>
</evidence>
<evidence type="ECO:0000256" key="2">
    <source>
        <dbReference type="ARBA" id="ARBA00022803"/>
    </source>
</evidence>
<dbReference type="PANTHER" id="PTHR46035">
    <property type="entry name" value="TETRATRICOPEPTIDE REPEAT PROTEIN 4"/>
    <property type="match status" value="1"/>
</dbReference>
<dbReference type="Gene3D" id="1.25.40.10">
    <property type="entry name" value="Tetratricopeptide repeat domain"/>
    <property type="match status" value="1"/>
</dbReference>
<dbReference type="Proteomes" id="UP000324705">
    <property type="component" value="Chromosome 5B"/>
</dbReference>
<dbReference type="Pfam" id="PF18972">
    <property type="entry name" value="Wheel"/>
    <property type="match status" value="1"/>
</dbReference>
<dbReference type="GO" id="GO:0006457">
    <property type="term" value="P:protein folding"/>
    <property type="evidence" value="ECO:0007669"/>
    <property type="project" value="TreeGrafter"/>
</dbReference>
<reference evidence="5 6" key="1">
    <citation type="submission" date="2017-09" db="EMBL/GenBank/DDBJ databases">
        <authorList>
            <consortium name="International Durum Wheat Genome Sequencing Consortium (IDWGSC)"/>
            <person name="Milanesi L."/>
        </authorList>
    </citation>
    <scope>NUCLEOTIDE SEQUENCE [LARGE SCALE GENOMIC DNA]</scope>
    <source>
        <strain evidence="6">cv. Svevo</strain>
    </source>
</reference>
<dbReference type="Gramene" id="TRITD5Bv1G199850.2">
    <property type="protein sequence ID" value="TRITD5Bv1G199850.2"/>
    <property type="gene ID" value="TRITD5Bv1G199850"/>
</dbReference>
<sequence length="324" mass="35835">MALLMEPGSEPLTEGEKADLDAIAAIKESAAREYREEGNQFVNHRRALDDAEQAVRLSPSNLKAHYRAAKAALALDLLPQAASFCRRGLEQDPANEELKKFLAQVEAQQRERDLKRAKVAQAISAAKDLAAAIEKRGLRLGKAAYQQLTGVKKPKLDEQGVLHWPVLLLYPEVMSSDFIEDFPETDMFSEHLDLMFSESSPPLPWDENHAYTRDAIELYCQAGDGTPFSRSELLKYLLEGTVDSGSLPESLDGEDGEHGTVKGSTAISSSQGSSGKWIKVREGKTLQEALQHKDYIIPAVPVFFVVSRKSAFYSKFKAGNWSLP</sequence>
<dbReference type="GO" id="GO:0051879">
    <property type="term" value="F:Hsp90 protein binding"/>
    <property type="evidence" value="ECO:0007669"/>
    <property type="project" value="InterPro"/>
</dbReference>
<dbReference type="AlphaFoldDB" id="A0A9R0XHK6"/>
<accession>A0A9R0XHK6</accession>
<dbReference type="PANTHER" id="PTHR46035:SF1">
    <property type="entry name" value="TETRATRICOPEPTIDE REPEAT PROTEIN 4"/>
    <property type="match status" value="1"/>
</dbReference>
<dbReference type="EMBL" id="LT934120">
    <property type="protein sequence ID" value="VAI36792.1"/>
    <property type="molecule type" value="Genomic_DNA"/>
</dbReference>
<dbReference type="GO" id="GO:0005829">
    <property type="term" value="C:cytosol"/>
    <property type="evidence" value="ECO:0007669"/>
    <property type="project" value="TreeGrafter"/>
</dbReference>
<dbReference type="InterPro" id="IPR011990">
    <property type="entry name" value="TPR-like_helical_dom_sf"/>
</dbReference>
<evidence type="ECO:0000259" key="4">
    <source>
        <dbReference type="Pfam" id="PF18972"/>
    </source>
</evidence>
<organism evidence="5 6">
    <name type="scientific">Triticum turgidum subsp. durum</name>
    <name type="common">Durum wheat</name>
    <name type="synonym">Triticum durum</name>
    <dbReference type="NCBI Taxonomy" id="4567"/>
    <lineage>
        <taxon>Eukaryota</taxon>
        <taxon>Viridiplantae</taxon>
        <taxon>Streptophyta</taxon>
        <taxon>Embryophyta</taxon>
        <taxon>Tracheophyta</taxon>
        <taxon>Spermatophyta</taxon>
        <taxon>Magnoliopsida</taxon>
        <taxon>Liliopsida</taxon>
        <taxon>Poales</taxon>
        <taxon>Poaceae</taxon>
        <taxon>BOP clade</taxon>
        <taxon>Pooideae</taxon>
        <taxon>Triticodae</taxon>
        <taxon>Triticeae</taxon>
        <taxon>Triticinae</taxon>
        <taxon>Triticum</taxon>
    </lineage>
</organism>
<evidence type="ECO:0000256" key="3">
    <source>
        <dbReference type="SAM" id="MobiDB-lite"/>
    </source>
</evidence>
<dbReference type="InterPro" id="IPR044059">
    <property type="entry name" value="Csn1/TTC4_wheel"/>
</dbReference>
<dbReference type="GO" id="GO:0030544">
    <property type="term" value="F:Hsp70 protein binding"/>
    <property type="evidence" value="ECO:0007669"/>
    <property type="project" value="TreeGrafter"/>
</dbReference>
<feature type="domain" description="Cns1/TTC4 wheel" evidence="4">
    <location>
        <begin position="157"/>
        <end position="223"/>
    </location>
</feature>
<feature type="region of interest" description="Disordered" evidence="3">
    <location>
        <begin position="246"/>
        <end position="272"/>
    </location>
</feature>
<name>A0A9R0XHK6_TRITD</name>
<dbReference type="SUPFAM" id="SSF48452">
    <property type="entry name" value="TPR-like"/>
    <property type="match status" value="1"/>
</dbReference>
<dbReference type="GO" id="GO:0005634">
    <property type="term" value="C:nucleus"/>
    <property type="evidence" value="ECO:0007669"/>
    <property type="project" value="TreeGrafter"/>
</dbReference>
<dbReference type="Pfam" id="PF14559">
    <property type="entry name" value="TPR_19"/>
    <property type="match status" value="1"/>
</dbReference>
<dbReference type="CDD" id="cd21377">
    <property type="entry name" value="CTWD_Cns1-like"/>
    <property type="match status" value="1"/>
</dbReference>
<gene>
    <name evidence="5" type="ORF">TRITD_5Bv1G199850</name>
</gene>
<proteinExistence type="predicted"/>
<evidence type="ECO:0000313" key="6">
    <source>
        <dbReference type="Proteomes" id="UP000324705"/>
    </source>
</evidence>
<feature type="compositionally biased region" description="Low complexity" evidence="3">
    <location>
        <begin position="263"/>
        <end position="272"/>
    </location>
</feature>
<evidence type="ECO:0000313" key="5">
    <source>
        <dbReference type="EMBL" id="VAI36792.1"/>
    </source>
</evidence>
<protein>
    <recommendedName>
        <fullName evidence="4">Cns1/TTC4 wheel domain-containing protein</fullName>
    </recommendedName>
</protein>
<keyword evidence="1" id="KW-0677">Repeat</keyword>
<keyword evidence="2" id="KW-0802">TPR repeat</keyword>